<gene>
    <name evidence="1" type="ORF">SAMN05216378_0506</name>
</gene>
<name>A0A1I1TN35_9BACL</name>
<accession>A0A1I1TN35</accession>
<dbReference type="EMBL" id="FOMT01000001">
    <property type="protein sequence ID" value="SFD57873.1"/>
    <property type="molecule type" value="Genomic_DNA"/>
</dbReference>
<dbReference type="STRING" id="1045775.SAMN05216378_0506"/>
<dbReference type="RefSeq" id="WP_091180632.1">
    <property type="nucleotide sequence ID" value="NZ_FOMT01000001.1"/>
</dbReference>
<dbReference type="Proteomes" id="UP000198855">
    <property type="component" value="Unassembled WGS sequence"/>
</dbReference>
<reference evidence="2" key="1">
    <citation type="submission" date="2016-10" db="EMBL/GenBank/DDBJ databases">
        <authorList>
            <person name="Varghese N."/>
            <person name="Submissions S."/>
        </authorList>
    </citation>
    <scope>NUCLEOTIDE SEQUENCE [LARGE SCALE GENOMIC DNA]</scope>
    <source>
        <strain evidence="2">CGMCC 1.10784</strain>
    </source>
</reference>
<dbReference type="AlphaFoldDB" id="A0A1I1TN35"/>
<proteinExistence type="predicted"/>
<evidence type="ECO:0000313" key="2">
    <source>
        <dbReference type="Proteomes" id="UP000198855"/>
    </source>
</evidence>
<keyword evidence="2" id="KW-1185">Reference proteome</keyword>
<protein>
    <submittedName>
        <fullName evidence="1">Uncharacterized protein</fullName>
    </submittedName>
</protein>
<sequence>MFRISSLTEKGFKYHALPQGLQMLDNRLTIQLEGVAEEINARLSFSFQSREWTIDQVVEIGAHIHKEWTASKLTEEIERIFECQPELLEEGMRLIGRIDEMNQMDEEEFEAACERGEFEDIIM</sequence>
<evidence type="ECO:0000313" key="1">
    <source>
        <dbReference type="EMBL" id="SFD57873.1"/>
    </source>
</evidence>
<dbReference type="OrthoDB" id="2612905at2"/>
<organism evidence="1 2">
    <name type="scientific">Paenibacillus catalpae</name>
    <dbReference type="NCBI Taxonomy" id="1045775"/>
    <lineage>
        <taxon>Bacteria</taxon>
        <taxon>Bacillati</taxon>
        <taxon>Bacillota</taxon>
        <taxon>Bacilli</taxon>
        <taxon>Bacillales</taxon>
        <taxon>Paenibacillaceae</taxon>
        <taxon>Paenibacillus</taxon>
    </lineage>
</organism>